<dbReference type="PANTHER" id="PTHR43899">
    <property type="entry name" value="RH59310P"/>
    <property type="match status" value="1"/>
</dbReference>
<dbReference type="InterPro" id="IPR051019">
    <property type="entry name" value="VLCFA-Steroid_DH"/>
</dbReference>
<keyword evidence="3" id="KW-0472">Membrane</keyword>
<keyword evidence="3" id="KW-0812">Transmembrane</keyword>
<gene>
    <name evidence="4" type="ORF">MAR_009993</name>
    <name evidence="5" type="ORF">MAR_010036</name>
</gene>
<comment type="similarity">
    <text evidence="1">Belongs to the short-chain dehydrogenases/reductases (SDR) family.</text>
</comment>
<evidence type="ECO:0000313" key="5">
    <source>
        <dbReference type="EMBL" id="WAR03478.1"/>
    </source>
</evidence>
<evidence type="ECO:0000256" key="1">
    <source>
        <dbReference type="ARBA" id="ARBA00006484"/>
    </source>
</evidence>
<reference evidence="4" key="1">
    <citation type="submission" date="2022-11" db="EMBL/GenBank/DDBJ databases">
        <title>Centuries of genome instability and evolution in soft-shell clam transmissible cancer (bioRxiv).</title>
        <authorList>
            <person name="Hart S.F.M."/>
            <person name="Yonemitsu M.A."/>
            <person name="Giersch R.M."/>
            <person name="Beal B.F."/>
            <person name="Arriagada G."/>
            <person name="Davis B.W."/>
            <person name="Ostrander E.A."/>
            <person name="Goff S.P."/>
            <person name="Metzger M.J."/>
        </authorList>
    </citation>
    <scope>NUCLEOTIDE SEQUENCE</scope>
    <source>
        <strain evidence="4">MELC-2E11</strain>
        <tissue evidence="4">Siphon/mantle</tissue>
    </source>
</reference>
<evidence type="ECO:0000256" key="3">
    <source>
        <dbReference type="SAM" id="Phobius"/>
    </source>
</evidence>
<dbReference type="InterPro" id="IPR036291">
    <property type="entry name" value="NAD(P)-bd_dom_sf"/>
</dbReference>
<feature type="transmembrane region" description="Helical" evidence="3">
    <location>
        <begin position="17"/>
        <end position="37"/>
    </location>
</feature>
<accession>A0ABY7E0W3</accession>
<dbReference type="EMBL" id="CP111015">
    <property type="protein sequence ID" value="WAR03435.1"/>
    <property type="molecule type" value="Genomic_DNA"/>
</dbReference>
<dbReference type="PIRSF" id="PIRSF000126">
    <property type="entry name" value="11-beta-HSD1"/>
    <property type="match status" value="1"/>
</dbReference>
<dbReference type="EMBL" id="CP111015">
    <property type="protein sequence ID" value="WAR03478.1"/>
    <property type="molecule type" value="Genomic_DNA"/>
</dbReference>
<dbReference type="SUPFAM" id="SSF51735">
    <property type="entry name" value="NAD(P)-binding Rossmann-fold domains"/>
    <property type="match status" value="1"/>
</dbReference>
<dbReference type="CDD" id="cd05356">
    <property type="entry name" value="17beta-HSD1_like_SDR_c"/>
    <property type="match status" value="1"/>
</dbReference>
<dbReference type="InterPro" id="IPR002347">
    <property type="entry name" value="SDR_fam"/>
</dbReference>
<evidence type="ECO:0000313" key="4">
    <source>
        <dbReference type="EMBL" id="WAR03435.1"/>
    </source>
</evidence>
<evidence type="ECO:0000256" key="2">
    <source>
        <dbReference type="ARBA" id="ARBA00023002"/>
    </source>
</evidence>
<evidence type="ECO:0000313" key="6">
    <source>
        <dbReference type="Proteomes" id="UP001164746"/>
    </source>
</evidence>
<dbReference type="Proteomes" id="UP001164746">
    <property type="component" value="Chromosome 4"/>
</dbReference>
<proteinExistence type="inferred from homology"/>
<keyword evidence="6" id="KW-1185">Reference proteome</keyword>
<keyword evidence="3" id="KW-1133">Transmembrane helix</keyword>
<dbReference type="Pfam" id="PF00106">
    <property type="entry name" value="adh_short"/>
    <property type="match status" value="1"/>
</dbReference>
<organism evidence="4 6">
    <name type="scientific">Mya arenaria</name>
    <name type="common">Soft-shell clam</name>
    <dbReference type="NCBI Taxonomy" id="6604"/>
    <lineage>
        <taxon>Eukaryota</taxon>
        <taxon>Metazoa</taxon>
        <taxon>Spiralia</taxon>
        <taxon>Lophotrochozoa</taxon>
        <taxon>Mollusca</taxon>
        <taxon>Bivalvia</taxon>
        <taxon>Autobranchia</taxon>
        <taxon>Heteroconchia</taxon>
        <taxon>Euheterodonta</taxon>
        <taxon>Imparidentia</taxon>
        <taxon>Neoheterodontei</taxon>
        <taxon>Myida</taxon>
        <taxon>Myoidea</taxon>
        <taxon>Myidae</taxon>
        <taxon>Mya</taxon>
    </lineage>
</organism>
<sequence length="266" mass="28832">MVADTVRAILGSYTESFAVIGGLTVSFFALKLCFSMLKVLKVYALGRLAGIGRSLKTKGEWAVITGATDGIGKEYARQLAKSGMNIVLISRTQSKLDDVAAEIVNNVGLSYEYPEFFLDIPDREKLFIDLLHVNCTSVTMMSSIVMPGMLKKKKGVVINIASASGVIPTPLLSVYSACKCVHPYFVCTNMTKMRKSSLFIPTASTFVKSALNTVTLDAVTCGYLPHTFMESALGIIPRSLADKFQFNNLLSVSKRAKKKAAAKKSS</sequence>
<dbReference type="PANTHER" id="PTHR43899:SF13">
    <property type="entry name" value="RH59310P"/>
    <property type="match status" value="1"/>
</dbReference>
<keyword evidence="2" id="KW-0560">Oxidoreductase</keyword>
<dbReference type="PRINTS" id="PR00081">
    <property type="entry name" value="GDHRDH"/>
</dbReference>
<protein>
    <submittedName>
        <fullName evidence="4">DHB12-like protein</fullName>
    </submittedName>
</protein>
<name>A0ABY7E0W3_MYAAR</name>
<dbReference type="Gene3D" id="3.40.50.720">
    <property type="entry name" value="NAD(P)-binding Rossmann-like Domain"/>
    <property type="match status" value="2"/>
</dbReference>